<evidence type="ECO:0000256" key="1">
    <source>
        <dbReference type="ARBA" id="ARBA00023002"/>
    </source>
</evidence>
<sequence length="378" mass="39858">MSRFLECDVAVIGGGLVGASIAFGLCRSGVRPLVLDGEDLDLRASRANFALVWVQGKGVGAPHYALWSRQSSLLWPQFAALLQDATGIDVALSQRGAFSFALSSAELDRWHTEMETIAGETAGAAAPYEILGHNELRDRLPAIGPDVVGAVYSPADGHVNSLRLLRALHAALKAGGADYRARHTVKGIEPLKAGFRLSGDWGTVVARRVVLAAGIGNETLAPKVGLDVPLKRSKGQVLVTEKCAPFFRFASATIRQTDEGGVMIGDSEESASTSIAARADINAVLAQRAIRTFPLLADVNVVRSWAGFRVKTLDGLPVYEESASHPGAFAVACHSGVTLAAGHALVLAPQIAAGALSPDLAVFDSRRFPRRSHVSQTA</sequence>
<evidence type="ECO:0000313" key="3">
    <source>
        <dbReference type="EMBL" id="KAA0595979.1"/>
    </source>
</evidence>
<comment type="caution">
    <text evidence="3">The sequence shown here is derived from an EMBL/GenBank/DDBJ whole genome shotgun (WGS) entry which is preliminary data.</text>
</comment>
<dbReference type="Proteomes" id="UP000324927">
    <property type="component" value="Unassembled WGS sequence"/>
</dbReference>
<dbReference type="PANTHER" id="PTHR13847:SF287">
    <property type="entry name" value="FAD-DEPENDENT OXIDOREDUCTASE DOMAIN-CONTAINING PROTEIN 1"/>
    <property type="match status" value="1"/>
</dbReference>
<keyword evidence="4" id="KW-1185">Reference proteome</keyword>
<dbReference type="OrthoDB" id="6949587at2"/>
<evidence type="ECO:0000313" key="4">
    <source>
        <dbReference type="Proteomes" id="UP000324927"/>
    </source>
</evidence>
<reference evidence="3 4" key="1">
    <citation type="submission" date="2019-08" db="EMBL/GenBank/DDBJ databases">
        <authorList>
            <person name="Grouzdev D."/>
            <person name="Tikhonova E."/>
            <person name="Kravchenko I."/>
        </authorList>
    </citation>
    <scope>NUCLEOTIDE SEQUENCE [LARGE SCALE GENOMIC DNA]</scope>
    <source>
        <strain evidence="3 4">59b</strain>
    </source>
</reference>
<dbReference type="PANTHER" id="PTHR13847">
    <property type="entry name" value="SARCOSINE DEHYDROGENASE-RELATED"/>
    <property type="match status" value="1"/>
</dbReference>
<gene>
    <name evidence="3" type="ORF">FZ942_12255</name>
</gene>
<dbReference type="RefSeq" id="WP_149231377.1">
    <property type="nucleotide sequence ID" value="NZ_JALJXJ010000005.1"/>
</dbReference>
<dbReference type="AlphaFoldDB" id="A0A5A9GRN4"/>
<protein>
    <submittedName>
        <fullName evidence="3">FAD-binding oxidoreductase</fullName>
    </submittedName>
</protein>
<dbReference type="InterPro" id="IPR006076">
    <property type="entry name" value="FAD-dep_OxRdtase"/>
</dbReference>
<dbReference type="Gene3D" id="3.50.50.60">
    <property type="entry name" value="FAD/NAD(P)-binding domain"/>
    <property type="match status" value="1"/>
</dbReference>
<dbReference type="EMBL" id="VTTN01000004">
    <property type="protein sequence ID" value="KAA0595979.1"/>
    <property type="molecule type" value="Genomic_DNA"/>
</dbReference>
<accession>A0A5A9GRN4</accession>
<proteinExistence type="predicted"/>
<dbReference type="SUPFAM" id="SSF51905">
    <property type="entry name" value="FAD/NAD(P)-binding domain"/>
    <property type="match status" value="1"/>
</dbReference>
<dbReference type="Pfam" id="PF01266">
    <property type="entry name" value="DAO"/>
    <property type="match status" value="1"/>
</dbReference>
<dbReference type="Gene3D" id="3.30.9.10">
    <property type="entry name" value="D-Amino Acid Oxidase, subunit A, domain 2"/>
    <property type="match status" value="1"/>
</dbReference>
<dbReference type="SUPFAM" id="SSF54373">
    <property type="entry name" value="FAD-linked reductases, C-terminal domain"/>
    <property type="match status" value="1"/>
</dbReference>
<dbReference type="GO" id="GO:0005737">
    <property type="term" value="C:cytoplasm"/>
    <property type="evidence" value="ECO:0007669"/>
    <property type="project" value="TreeGrafter"/>
</dbReference>
<name>A0A5A9GRN4_AZOLI</name>
<evidence type="ECO:0000259" key="2">
    <source>
        <dbReference type="Pfam" id="PF01266"/>
    </source>
</evidence>
<feature type="domain" description="FAD dependent oxidoreductase" evidence="2">
    <location>
        <begin position="8"/>
        <end position="348"/>
    </location>
</feature>
<keyword evidence="1" id="KW-0560">Oxidoreductase</keyword>
<dbReference type="GO" id="GO:0016491">
    <property type="term" value="F:oxidoreductase activity"/>
    <property type="evidence" value="ECO:0007669"/>
    <property type="project" value="UniProtKB-KW"/>
</dbReference>
<dbReference type="InterPro" id="IPR036188">
    <property type="entry name" value="FAD/NAD-bd_sf"/>
</dbReference>
<organism evidence="3 4">
    <name type="scientific">Azospirillum lipoferum</name>
    <dbReference type="NCBI Taxonomy" id="193"/>
    <lineage>
        <taxon>Bacteria</taxon>
        <taxon>Pseudomonadati</taxon>
        <taxon>Pseudomonadota</taxon>
        <taxon>Alphaproteobacteria</taxon>
        <taxon>Rhodospirillales</taxon>
        <taxon>Azospirillaceae</taxon>
        <taxon>Azospirillum</taxon>
    </lineage>
</organism>